<dbReference type="EMBL" id="JBHSGB010000001">
    <property type="protein sequence ID" value="MFC4653545.1"/>
    <property type="molecule type" value="Genomic_DNA"/>
</dbReference>
<dbReference type="GO" id="GO:0003984">
    <property type="term" value="F:acetolactate synthase activity"/>
    <property type="evidence" value="ECO:0007669"/>
    <property type="project" value="UniProtKB-EC"/>
</dbReference>
<keyword evidence="1" id="KW-0808">Transferase</keyword>
<evidence type="ECO:0000313" key="1">
    <source>
        <dbReference type="EMBL" id="MFC4653545.1"/>
    </source>
</evidence>
<reference evidence="2" key="1">
    <citation type="journal article" date="2019" name="Int. J. Syst. Evol. Microbiol.">
        <title>The Global Catalogue of Microorganisms (GCM) 10K type strain sequencing project: providing services to taxonomists for standard genome sequencing and annotation.</title>
        <authorList>
            <consortium name="The Broad Institute Genomics Platform"/>
            <consortium name="The Broad Institute Genome Sequencing Center for Infectious Disease"/>
            <person name="Wu L."/>
            <person name="Ma J."/>
        </authorList>
    </citation>
    <scope>NUCLEOTIDE SEQUENCE [LARGE SCALE GENOMIC DNA]</scope>
    <source>
        <strain evidence="2">DT28</strain>
    </source>
</reference>
<dbReference type="NCBIfam" id="NF008362">
    <property type="entry name" value="PRK11152.1"/>
    <property type="match status" value="1"/>
</dbReference>
<sequence length="85" mass="9381">MNHVLTIHTNNEQVALERVLQVTRYRGFELASFEMKPLADLSGLLLTLSINSDKPISLLTNQLAKLYDVQHLECKAAGAAGSMRA</sequence>
<organism evidence="1 2">
    <name type="scientific">Rheinheimera marina</name>
    <dbReference type="NCBI Taxonomy" id="1774958"/>
    <lineage>
        <taxon>Bacteria</taxon>
        <taxon>Pseudomonadati</taxon>
        <taxon>Pseudomonadota</taxon>
        <taxon>Gammaproteobacteria</taxon>
        <taxon>Chromatiales</taxon>
        <taxon>Chromatiaceae</taxon>
        <taxon>Rheinheimera</taxon>
    </lineage>
</organism>
<dbReference type="SUPFAM" id="SSF55021">
    <property type="entry name" value="ACT-like"/>
    <property type="match status" value="1"/>
</dbReference>
<dbReference type="InterPro" id="IPR045865">
    <property type="entry name" value="ACT-like_dom_sf"/>
</dbReference>
<dbReference type="Proteomes" id="UP001595962">
    <property type="component" value="Unassembled WGS sequence"/>
</dbReference>
<dbReference type="Pfam" id="PF13710">
    <property type="entry name" value="ACT_5"/>
    <property type="match status" value="1"/>
</dbReference>
<dbReference type="Gene3D" id="3.30.70.260">
    <property type="match status" value="1"/>
</dbReference>
<name>A0ABV9JJ71_9GAMM</name>
<gene>
    <name evidence="1" type="primary">ilvM</name>
    <name evidence="1" type="ORF">ACFO3I_00770</name>
</gene>
<keyword evidence="2" id="KW-1185">Reference proteome</keyword>
<comment type="caution">
    <text evidence="1">The sequence shown here is derived from an EMBL/GenBank/DDBJ whole genome shotgun (WGS) entry which is preliminary data.</text>
</comment>
<dbReference type="EC" id="2.2.1.6" evidence="1"/>
<protein>
    <submittedName>
        <fullName evidence="1">Acetolactate synthase 2 small subunit</fullName>
        <ecNumber evidence="1">2.2.1.6</ecNumber>
    </submittedName>
</protein>
<dbReference type="RefSeq" id="WP_377330918.1">
    <property type="nucleotide sequence ID" value="NZ_JBHSGB010000001.1"/>
</dbReference>
<evidence type="ECO:0000313" key="2">
    <source>
        <dbReference type="Proteomes" id="UP001595962"/>
    </source>
</evidence>
<proteinExistence type="predicted"/>
<accession>A0ABV9JJ71</accession>